<keyword evidence="3" id="KW-1185">Reference proteome</keyword>
<name>A0A366IFG3_9MICO</name>
<dbReference type="RefSeq" id="WP_113905479.1">
    <property type="nucleotide sequence ID" value="NZ_QNSB01000015.1"/>
</dbReference>
<dbReference type="InterPro" id="IPR052935">
    <property type="entry name" value="Mg2+_PAP"/>
</dbReference>
<dbReference type="Pfam" id="PF09949">
    <property type="entry name" value="APP1_cat"/>
    <property type="match status" value="1"/>
</dbReference>
<sequence>MIGKKPDEGPLNLTPDMLHTAARMEDRFNGWIQRKALSHSYHRTVIAYDSYGGTGWVRVLARLILTPTGQPAADLAASIRGWKSFVNVPLPNDTAWVRVNDEEHMVTSDRGGIIDTVIPGDFEPGETEIEVWTDGSFVDSATVRIIGEDSTFGIISDIDDTIMVTSLPRPFLAAWNTFVISEHARSPVAGMAVLYDRLTYMRPNTPILYLSTGAWNAGLTLKRFLTRNLYPMGPLLLTDWGPTTTRVFRSGKEHKRNTLERLSRDFPWMKWLLVGDDGQNDEEIYSEFVENHPENVAAVAIRQLTVGEAVWAGGRSRRHGRGQGVPWIYAEDGAGFASRLTERGIISGI</sequence>
<dbReference type="PANTHER" id="PTHR28208">
    <property type="entry name" value="PHOSPHATIDATE PHOSPHATASE APP1"/>
    <property type="match status" value="1"/>
</dbReference>
<dbReference type="PANTHER" id="PTHR28208:SF3">
    <property type="entry name" value="PHOSPHATIDATE PHOSPHATASE APP1"/>
    <property type="match status" value="1"/>
</dbReference>
<comment type="caution">
    <text evidence="2">The sequence shown here is derived from an EMBL/GenBank/DDBJ whole genome shotgun (WGS) entry which is preliminary data.</text>
</comment>
<evidence type="ECO:0000313" key="2">
    <source>
        <dbReference type="EMBL" id="RBP68815.1"/>
    </source>
</evidence>
<feature type="domain" description="Phosphatidate phosphatase APP1 catalytic" evidence="1">
    <location>
        <begin position="152"/>
        <end position="303"/>
    </location>
</feature>
<proteinExistence type="predicted"/>
<protein>
    <submittedName>
        <fullName evidence="2">Phosphatidate phosphatase APP1</fullName>
    </submittedName>
</protein>
<dbReference type="InterPro" id="IPR019236">
    <property type="entry name" value="APP1_cat"/>
</dbReference>
<accession>A0A366IFG3</accession>
<reference evidence="2 3" key="1">
    <citation type="submission" date="2018-06" db="EMBL/GenBank/DDBJ databases">
        <title>Freshwater and sediment microbial communities from various areas in North America, analyzing microbe dynamics in response to fracking.</title>
        <authorList>
            <person name="Lamendella R."/>
        </authorList>
    </citation>
    <scope>NUCLEOTIDE SEQUENCE [LARGE SCALE GENOMIC DNA]</scope>
    <source>
        <strain evidence="2 3">3b_TX</strain>
    </source>
</reference>
<dbReference type="Proteomes" id="UP000253509">
    <property type="component" value="Unassembled WGS sequence"/>
</dbReference>
<evidence type="ECO:0000259" key="1">
    <source>
        <dbReference type="Pfam" id="PF09949"/>
    </source>
</evidence>
<dbReference type="AlphaFoldDB" id="A0A366IFG3"/>
<organism evidence="2 3">
    <name type="scientific">Brevibacterium celere</name>
    <dbReference type="NCBI Taxonomy" id="225845"/>
    <lineage>
        <taxon>Bacteria</taxon>
        <taxon>Bacillati</taxon>
        <taxon>Actinomycetota</taxon>
        <taxon>Actinomycetes</taxon>
        <taxon>Micrococcales</taxon>
        <taxon>Brevibacteriaceae</taxon>
        <taxon>Brevibacterium</taxon>
    </lineage>
</organism>
<gene>
    <name evidence="2" type="ORF">DFO65_11592</name>
</gene>
<dbReference type="EMBL" id="QNSB01000015">
    <property type="protein sequence ID" value="RBP68815.1"/>
    <property type="molecule type" value="Genomic_DNA"/>
</dbReference>
<dbReference type="GO" id="GO:0008195">
    <property type="term" value="F:phosphatidate phosphatase activity"/>
    <property type="evidence" value="ECO:0007669"/>
    <property type="project" value="InterPro"/>
</dbReference>
<evidence type="ECO:0000313" key="3">
    <source>
        <dbReference type="Proteomes" id="UP000253509"/>
    </source>
</evidence>